<evidence type="ECO:0000313" key="2">
    <source>
        <dbReference type="EMBL" id="EHQ89240.1"/>
    </source>
</evidence>
<dbReference type="EMBL" id="CM001441">
    <property type="protein sequence ID" value="EHQ89240.1"/>
    <property type="molecule type" value="Genomic_DNA"/>
</dbReference>
<dbReference type="Gene3D" id="3.40.50.1110">
    <property type="entry name" value="SGNH hydrolase"/>
    <property type="match status" value="1"/>
</dbReference>
<proteinExistence type="predicted"/>
<keyword evidence="3" id="KW-1185">Reference proteome</keyword>
<dbReference type="RefSeq" id="WP_007782728.1">
    <property type="nucleotide sequence ID" value="NZ_CM001441.1"/>
</dbReference>
<reference evidence="2 3" key="1">
    <citation type="submission" date="2011-11" db="EMBL/GenBank/DDBJ databases">
        <title>The Noncontiguous Finished genome of Desulfosporosinus youngiae DSM 17734.</title>
        <authorList>
            <consortium name="US DOE Joint Genome Institute (JGI-PGF)"/>
            <person name="Lucas S."/>
            <person name="Han J."/>
            <person name="Lapidus A."/>
            <person name="Cheng J.-F."/>
            <person name="Goodwin L."/>
            <person name="Pitluck S."/>
            <person name="Peters L."/>
            <person name="Ovchinnikova G."/>
            <person name="Lu M."/>
            <person name="Land M.L."/>
            <person name="Hauser L."/>
            <person name="Pester M."/>
            <person name="Spring S."/>
            <person name="Ollivier B."/>
            <person name="Rattei T."/>
            <person name="Klenk H.-P."/>
            <person name="Wagner M."/>
            <person name="Loy A."/>
            <person name="Woyke T.J."/>
        </authorList>
    </citation>
    <scope>NUCLEOTIDE SEQUENCE [LARGE SCALE GENOMIC DNA]</scope>
    <source>
        <strain evidence="2 3">DSM 17734</strain>
    </source>
</reference>
<dbReference type="SUPFAM" id="SSF52266">
    <property type="entry name" value="SGNH hydrolase"/>
    <property type="match status" value="1"/>
</dbReference>
<dbReference type="Proteomes" id="UP000005104">
    <property type="component" value="Chromosome"/>
</dbReference>
<dbReference type="GO" id="GO:0004622">
    <property type="term" value="F:phosphatidylcholine lysophospholipase activity"/>
    <property type="evidence" value="ECO:0007669"/>
    <property type="project" value="TreeGrafter"/>
</dbReference>
<evidence type="ECO:0000313" key="3">
    <source>
        <dbReference type="Proteomes" id="UP000005104"/>
    </source>
</evidence>
<name>H5XUT3_9FIRM</name>
<dbReference type="PANTHER" id="PTHR30383">
    <property type="entry name" value="THIOESTERASE 1/PROTEASE 1/LYSOPHOSPHOLIPASE L1"/>
    <property type="match status" value="1"/>
</dbReference>
<feature type="domain" description="SGNH hydrolase-type esterase" evidence="1">
    <location>
        <begin position="9"/>
        <end position="171"/>
    </location>
</feature>
<dbReference type="Pfam" id="PF13472">
    <property type="entry name" value="Lipase_GDSL_2"/>
    <property type="match status" value="1"/>
</dbReference>
<dbReference type="OrthoDB" id="9777593at2"/>
<dbReference type="InterPro" id="IPR051532">
    <property type="entry name" value="Ester_Hydrolysis_Enzymes"/>
</dbReference>
<dbReference type="InterPro" id="IPR036514">
    <property type="entry name" value="SGNH_hydro_sf"/>
</dbReference>
<dbReference type="HOGENOM" id="CLU_051989_9_0_9"/>
<dbReference type="InterPro" id="IPR013830">
    <property type="entry name" value="SGNH_hydro"/>
</dbReference>
<sequence>MKRTTKLVAIGDSITEGFPYTKKESWVTYISQEFPFQVINKGINGDLTQNIRDRFRRDVVSFNPSHAIILGGTNDAYANYPLQSVSHNFEVMVKICRDEGITPILGLPIPLLEPEEEMYLSQYRNWLIDYGKLKNLLTIDFYTPFLESIEAGEEARFFADEAHPSLEGYKLMAQTALHDLRIFLKIPFEQD</sequence>
<organism evidence="2 3">
    <name type="scientific">Desulfosporosinus youngiae DSM 17734</name>
    <dbReference type="NCBI Taxonomy" id="768710"/>
    <lineage>
        <taxon>Bacteria</taxon>
        <taxon>Bacillati</taxon>
        <taxon>Bacillota</taxon>
        <taxon>Clostridia</taxon>
        <taxon>Eubacteriales</taxon>
        <taxon>Desulfitobacteriaceae</taxon>
        <taxon>Desulfosporosinus</taxon>
    </lineage>
</organism>
<evidence type="ECO:0000259" key="1">
    <source>
        <dbReference type="Pfam" id="PF13472"/>
    </source>
</evidence>
<dbReference type="STRING" id="768710.DesyoDRAFT_2155"/>
<dbReference type="AlphaFoldDB" id="H5XUT3"/>
<dbReference type="eggNOG" id="COG2755">
    <property type="taxonomic scope" value="Bacteria"/>
</dbReference>
<protein>
    <submittedName>
        <fullName evidence="2">Lysophospholipase L1-like esterase</fullName>
    </submittedName>
</protein>
<accession>H5XUT3</accession>
<dbReference type="PANTHER" id="PTHR30383:SF5">
    <property type="entry name" value="SGNH HYDROLASE-TYPE ESTERASE DOMAIN-CONTAINING PROTEIN"/>
    <property type="match status" value="1"/>
</dbReference>
<gene>
    <name evidence="2" type="ORF">DesyoDRAFT_2155</name>
</gene>